<protein>
    <submittedName>
        <fullName evidence="1">Uncharacterized protein</fullName>
    </submittedName>
</protein>
<accession>A0A5J4RT18</accession>
<proteinExistence type="predicted"/>
<dbReference type="AlphaFoldDB" id="A0A5J4RT18"/>
<organism evidence="1">
    <name type="scientific">termite gut metagenome</name>
    <dbReference type="NCBI Taxonomy" id="433724"/>
    <lineage>
        <taxon>unclassified sequences</taxon>
        <taxon>metagenomes</taxon>
        <taxon>organismal metagenomes</taxon>
    </lineage>
</organism>
<name>A0A5J4RT18_9ZZZZ</name>
<gene>
    <name evidence="1" type="ORF">EZS27_014798</name>
</gene>
<sequence>MNTQINKLYFLLLCLTVTTTAFSQNYLKSPQALENELKSDYANKLFIAKISIL</sequence>
<comment type="caution">
    <text evidence="1">The sequence shown here is derived from an EMBL/GenBank/DDBJ whole genome shotgun (WGS) entry which is preliminary data.</text>
</comment>
<evidence type="ECO:0000313" key="1">
    <source>
        <dbReference type="EMBL" id="KAA6337086.1"/>
    </source>
</evidence>
<dbReference type="EMBL" id="SNRY01000731">
    <property type="protein sequence ID" value="KAA6337086.1"/>
    <property type="molecule type" value="Genomic_DNA"/>
</dbReference>
<reference evidence="1" key="1">
    <citation type="submission" date="2019-03" db="EMBL/GenBank/DDBJ databases">
        <title>Single cell metagenomics reveals metabolic interactions within the superorganism composed of flagellate Streblomastix strix and complex community of Bacteroidetes bacteria on its surface.</title>
        <authorList>
            <person name="Treitli S.C."/>
            <person name="Kolisko M."/>
            <person name="Husnik F."/>
            <person name="Keeling P."/>
            <person name="Hampl V."/>
        </authorList>
    </citation>
    <scope>NUCLEOTIDE SEQUENCE</scope>
    <source>
        <strain evidence="1">STM</strain>
    </source>
</reference>